<evidence type="ECO:0000256" key="1">
    <source>
        <dbReference type="ARBA" id="ARBA00004953"/>
    </source>
</evidence>
<dbReference type="PANTHER" id="PTHR36925:SF1">
    <property type="entry name" value="COBALT-PRECORRIN-6A REDUCTASE"/>
    <property type="match status" value="1"/>
</dbReference>
<gene>
    <name evidence="5" type="ORF">CC117_30335</name>
</gene>
<dbReference type="InterPro" id="IPR003723">
    <property type="entry name" value="Precorrin-6x_reduct"/>
</dbReference>
<dbReference type="GO" id="GO:0016994">
    <property type="term" value="F:precorrin-6A reductase activity"/>
    <property type="evidence" value="ECO:0007669"/>
    <property type="project" value="InterPro"/>
</dbReference>
<evidence type="ECO:0000256" key="3">
    <source>
        <dbReference type="ARBA" id="ARBA00023002"/>
    </source>
</evidence>
<dbReference type="Proteomes" id="UP000179627">
    <property type="component" value="Unassembled WGS sequence"/>
</dbReference>
<dbReference type="PANTHER" id="PTHR36925">
    <property type="entry name" value="COBALT-PRECORRIN-6A REDUCTASE"/>
    <property type="match status" value="1"/>
</dbReference>
<dbReference type="PROSITE" id="PS51014">
    <property type="entry name" value="COBK_CBIJ"/>
    <property type="match status" value="1"/>
</dbReference>
<keyword evidence="2" id="KW-0169">Cobalamin biosynthesis</keyword>
<protein>
    <submittedName>
        <fullName evidence="5">Cobalt-precorrin-6A reductase</fullName>
    </submittedName>
</protein>
<organism evidence="5 6">
    <name type="scientific">Parafrankia colletiae</name>
    <dbReference type="NCBI Taxonomy" id="573497"/>
    <lineage>
        <taxon>Bacteria</taxon>
        <taxon>Bacillati</taxon>
        <taxon>Actinomycetota</taxon>
        <taxon>Actinomycetes</taxon>
        <taxon>Frankiales</taxon>
        <taxon>Frankiaceae</taxon>
        <taxon>Parafrankia</taxon>
    </lineage>
</organism>
<sequence>MRPAHLRPGCVTRRVLVLGGTADGRLLAERLAELPDVRVTYSLAGRVTAPALPQAAGAARIRAGGFGGVDGLVDYLRSARITAVIDGTHPFAAVMTGTAVAGCRAAGVPLLVMRRPGWTESAGDRWHRVPSLDAAARALDGLGERVFLTTGRSSAAVFAGLDRHWFLLRSVEAPGPVLPARSEILLERGPFTVEGETALMRRYQVDVVVTKDSGGTLTAAKLSAARALGLPVVMVDRPPLPAGAATVPDSGAALRWLDAQCDGAGGPPDPPGTQDPPGTPGSADPLAWPGR</sequence>
<comment type="caution">
    <text evidence="5">The sequence shown here is derived from an EMBL/GenBank/DDBJ whole genome shotgun (WGS) entry which is preliminary data.</text>
</comment>
<evidence type="ECO:0000313" key="6">
    <source>
        <dbReference type="Proteomes" id="UP000179627"/>
    </source>
</evidence>
<dbReference type="EMBL" id="MBLM01000176">
    <property type="protein sequence ID" value="OHV28598.1"/>
    <property type="molecule type" value="Genomic_DNA"/>
</dbReference>
<keyword evidence="3" id="KW-0560">Oxidoreductase</keyword>
<feature type="region of interest" description="Disordered" evidence="4">
    <location>
        <begin position="259"/>
        <end position="291"/>
    </location>
</feature>
<name>A0A1S1Q123_9ACTN</name>
<proteinExistence type="predicted"/>
<evidence type="ECO:0000256" key="2">
    <source>
        <dbReference type="ARBA" id="ARBA00022573"/>
    </source>
</evidence>
<accession>A0A1S1Q123</accession>
<feature type="compositionally biased region" description="Pro residues" evidence="4">
    <location>
        <begin position="267"/>
        <end position="279"/>
    </location>
</feature>
<reference evidence="6" key="1">
    <citation type="submission" date="2016-07" db="EMBL/GenBank/DDBJ databases">
        <title>Sequence Frankia sp. strain CcI1.17.</title>
        <authorList>
            <person name="Ghodhbane-Gtari F."/>
            <person name="Swanson E."/>
            <person name="Gueddou A."/>
            <person name="Morris K."/>
            <person name="Hezbri K."/>
            <person name="Ktari A."/>
            <person name="Nouioui I."/>
            <person name="Abebe-Akele F."/>
            <person name="Simpson S."/>
            <person name="Thomas K."/>
            <person name="Gtari M."/>
            <person name="Tisa L.S."/>
            <person name="Hurst S."/>
        </authorList>
    </citation>
    <scope>NUCLEOTIDE SEQUENCE [LARGE SCALE GENOMIC DNA]</scope>
    <source>
        <strain evidence="6">Cc1.17</strain>
    </source>
</reference>
<dbReference type="UniPathway" id="UPA00148"/>
<keyword evidence="6" id="KW-1185">Reference proteome</keyword>
<evidence type="ECO:0000256" key="4">
    <source>
        <dbReference type="SAM" id="MobiDB-lite"/>
    </source>
</evidence>
<dbReference type="GO" id="GO:0009236">
    <property type="term" value="P:cobalamin biosynthetic process"/>
    <property type="evidence" value="ECO:0007669"/>
    <property type="project" value="UniProtKB-UniPathway"/>
</dbReference>
<dbReference type="NCBIfam" id="NF005968">
    <property type="entry name" value="PRK08057.1-2"/>
    <property type="match status" value="1"/>
</dbReference>
<dbReference type="Pfam" id="PF02571">
    <property type="entry name" value="CbiJ"/>
    <property type="match status" value="1"/>
</dbReference>
<comment type="pathway">
    <text evidence="1">Cofactor biosynthesis; adenosylcobalamin biosynthesis.</text>
</comment>
<dbReference type="AlphaFoldDB" id="A0A1S1Q123"/>
<dbReference type="NCBIfam" id="TIGR00715">
    <property type="entry name" value="precor6x_red"/>
    <property type="match status" value="1"/>
</dbReference>
<evidence type="ECO:0000313" key="5">
    <source>
        <dbReference type="EMBL" id="OHV28598.1"/>
    </source>
</evidence>